<feature type="signal peptide" evidence="2">
    <location>
        <begin position="1"/>
        <end position="23"/>
    </location>
</feature>
<dbReference type="PROSITE" id="PS51257">
    <property type="entry name" value="PROKAR_LIPOPROTEIN"/>
    <property type="match status" value="1"/>
</dbReference>
<dbReference type="InterPro" id="IPR006059">
    <property type="entry name" value="SBP"/>
</dbReference>
<dbReference type="EMBL" id="CP005074">
    <property type="protein sequence ID" value="AGR41299.1"/>
    <property type="molecule type" value="Genomic_DNA"/>
</dbReference>
<accession>S5LU72</accession>
<dbReference type="PATRIC" id="fig|1276220.3.peg.693"/>
<feature type="coiled-coil region" evidence="1">
    <location>
        <begin position="231"/>
        <end position="258"/>
    </location>
</feature>
<feature type="chain" id="PRO_5004530251" description="ABC transporter substrate-binding protein" evidence="2">
    <location>
        <begin position="24"/>
        <end position="609"/>
    </location>
</feature>
<dbReference type="NCBIfam" id="NF038029">
    <property type="entry name" value="LP_plasma"/>
    <property type="match status" value="1"/>
</dbReference>
<name>S5LU72_9MOLU</name>
<keyword evidence="2" id="KW-0732">Signal</keyword>
<dbReference type="KEGG" id="stai:STAIW_v1c06820"/>
<dbReference type="Gene3D" id="3.40.190.10">
    <property type="entry name" value="Periplasmic binding protein-like II"/>
    <property type="match status" value="1"/>
</dbReference>
<reference evidence="3 4" key="1">
    <citation type="journal article" date="2013" name="Genome Biol. Evol.">
        <title>Comparison of metabolic capacities and inference of gene content evolution in mosquito-associated Spiroplasma diminutum and S. taiwanense.</title>
        <authorList>
            <person name="Lo W.S."/>
            <person name="Ku C."/>
            <person name="Chen L.L."/>
            <person name="Chang T.H."/>
            <person name="Kuo C.H."/>
        </authorList>
    </citation>
    <scope>NUCLEOTIDE SEQUENCE [LARGE SCALE GENOMIC DNA]</scope>
    <source>
        <strain evidence="3">CT-1</strain>
    </source>
</reference>
<evidence type="ECO:0000313" key="3">
    <source>
        <dbReference type="EMBL" id="AGR41299.1"/>
    </source>
</evidence>
<keyword evidence="1" id="KW-0175">Coiled coil</keyword>
<dbReference type="OrthoDB" id="391603at2"/>
<dbReference type="Pfam" id="PF13416">
    <property type="entry name" value="SBP_bac_8"/>
    <property type="match status" value="1"/>
</dbReference>
<dbReference type="eggNOG" id="COG1653">
    <property type="taxonomic scope" value="Bacteria"/>
</dbReference>
<dbReference type="SUPFAM" id="SSF53850">
    <property type="entry name" value="Periplasmic binding protein-like II"/>
    <property type="match status" value="1"/>
</dbReference>
<dbReference type="RefSeq" id="WP_020834438.1">
    <property type="nucleotide sequence ID" value="NC_021846.1"/>
</dbReference>
<sequence length="609" mass="68524">MKRLLSLLSSATLVVSATTTIVACENDSDNKVIFMLDEWTTQTISDAYKNVIDDFNNNYNDSDVKVELQIWGDGQIMNSIQANEVLPDLYITYADVLAKYKAFAPEKVVDVKEAGYLPNDSIFTPYQETFLDEGVIAGGMYVLPVLKSFDTSSLNLRLLKEMVDIFKDPGTNYDSNGVFMKNELGIKDEKGEDIKIVSSDLFVDGQIVVSENKELYNDIAKANSVNALRKILQLNTNVAQLAKDFKNLQTKNAKNEQNEYAKAFALGIDSMDNKVYSNYANNLGEERIKVTSENKKFLYNYYNDQLYVNNQSGSESVKETVDWLEELRLIENNNNKTTGSLNSDISKLDETGTLFVSNRDTGSKIYSFNYFSQGTMLMASGSNSQSFLWWTPEANIGKTVNSDVAVKPTDILVLAQSTQKGGSHIMQQGAGFGSFKSTTEEKTNVTKEFTHFLMNKDNMAKLAIWTGYMPSNEKAYTETDYEKWISGEEEVEYYKDGQVYNRQNLIIAQIAKLLGDKDNHNFNTIESAEPGGSVRDKVFKNEIQVGMYKSDGELTMDKFWKGENTSKVSYVGATAQFNTIATDINPLKLPEFETTIENKNNIILNRKEN</sequence>
<keyword evidence="4" id="KW-1185">Reference proteome</keyword>
<evidence type="ECO:0000313" key="4">
    <source>
        <dbReference type="Proteomes" id="UP000014984"/>
    </source>
</evidence>
<evidence type="ECO:0000256" key="2">
    <source>
        <dbReference type="SAM" id="SignalP"/>
    </source>
</evidence>
<protein>
    <recommendedName>
        <fullName evidence="5">ABC transporter substrate-binding protein</fullName>
    </recommendedName>
</protein>
<dbReference type="AlphaFoldDB" id="S5LU72"/>
<proteinExistence type="predicted"/>
<dbReference type="Proteomes" id="UP000014984">
    <property type="component" value="Chromosome"/>
</dbReference>
<evidence type="ECO:0008006" key="5">
    <source>
        <dbReference type="Google" id="ProtNLM"/>
    </source>
</evidence>
<evidence type="ECO:0000256" key="1">
    <source>
        <dbReference type="SAM" id="Coils"/>
    </source>
</evidence>
<dbReference type="InterPro" id="IPR054816">
    <property type="entry name" value="Lipoprotein_mollicutes-type_CS"/>
</dbReference>
<organism evidence="3 4">
    <name type="scientific">Spiroplasma taiwanense CT-1</name>
    <dbReference type="NCBI Taxonomy" id="1276220"/>
    <lineage>
        <taxon>Bacteria</taxon>
        <taxon>Bacillati</taxon>
        <taxon>Mycoplasmatota</taxon>
        <taxon>Mollicutes</taxon>
        <taxon>Entomoplasmatales</taxon>
        <taxon>Spiroplasmataceae</taxon>
        <taxon>Spiroplasma</taxon>
    </lineage>
</organism>
<gene>
    <name evidence="3" type="ORF">STAIW_v1c06820</name>
</gene>
<dbReference type="HOGENOM" id="CLU_448259_0_0_14"/>